<keyword evidence="1" id="KW-0677">Repeat</keyword>
<dbReference type="PANTHER" id="PTHR32134">
    <property type="entry name" value="FNIP REPEAT-CONTAINING PROTEIN"/>
    <property type="match status" value="1"/>
</dbReference>
<feature type="compositionally biased region" description="Low complexity" evidence="2">
    <location>
        <begin position="680"/>
        <end position="690"/>
    </location>
</feature>
<proteinExistence type="predicted"/>
<protein>
    <recommendedName>
        <fullName evidence="5">FNIP repeat-containing protein</fullName>
    </recommendedName>
</protein>
<dbReference type="AlphaFoldDB" id="A0A8J4Q2W5"/>
<sequence>MKRKTTTTTTTTTTASITTSKVKEESGDAIEQPETVINGDLVWNTPSLYDELNVKDIFMYRVTTEKLVNNNHIQIPHSNISRLQIVVTNDRLLQQQYRNKGSPAPIIPSSISYLEIHLDIGMISRDYMSVINFIKSLEIPPTVTSLAITSSTWKESLEKIVYGILESDKLITKKRKTSKSSKEPIYDYFVPPTVKTLSIPWTTKDIKEFIPPTVLHLVLQDQPTSISNLNVPSTVEHVEFESLEIKFQPLSLLNLPDGVKTVTTGSFYSKHHVQHMHYRFNMLYDTSVLHTILMRYFSRASESLAKDNICIFSSYRTVTNENPKTVIFLTGTTSAFPPSTRSVYFPPFYNYPLTLPVGVEYVRLGNYITHFVLPPTLKYLALGEDFHDFLYGNRYIPTSTIYLEIYIGTSIQYKGYIPKSVKYLKINSIPGKTNKLKDSSFIFLPKSLIHVDIDPMYVDRIKMLEEDDYYQDNRKLFYTNYTNLKSLVLPDSFNHYIPMLPSNITQLTIGRGFDQPLDSNLIPPSVTSIVFNNKNLLLLKNLPSTVKQLEYSYPTSVDQVDQFKRVFLNIDIKQRLDIEPKLEGGLIITLGQVKIISDQPKPMVLDTLKIHFYYRAYSSTINNLLDPSRRGGDVGKKYIFSPREHINIDILPFVKDVTFDYEPNKGFVLKPRDENEKSNLENNNNNKNNNIRLTEPIKPGSDLFFYIWKNRYLRQIISERLISPNDELVQVERPIMGSNTLRIDKQLALSRVVVSPNISKIVMFTHVLKGLTKTIPKKIFNVLEYQYYFYKKDKPIPQGTKYVFWSLNQLIPIGCIPDSVVSIVFCNSYNQIVLENSIPDSVQHIEFGYNFAQSLEYVYLPPKLVYLGFERDIAIIPNKLPGTLKQVVFQNLGRLAYNSLHLLPPSVERLGVTIEKDYTHIPLSIKYLKIFHPRHRVYFNRGTLSIPPSVKYVTIPKGPIFTIEVAKASSAKPSQQQQHQQQQPKIPYLGDNIPQGVNIHLRCTEVLLRPNMLIGNIKTIILDGLYNSTLVPGSIPNTVETLYIKNDIYDQPILPNVLPSGLKKLVFGFRFNQKISPGILSSLSDLEELEFAESFDQTLDLQLLPPNLKKLSFKRGFYDQSLLDWIPSSVNNLTIGSLRPHIRNMNCFPIEKLPTTITHLSLGDNQNIESPNLIPPHIKHLRLGPCKNYDGCVPQSVEHLEISMFHNYPLHLLLPPH</sequence>
<feature type="region of interest" description="Disordered" evidence="2">
    <location>
        <begin position="1"/>
        <end position="29"/>
    </location>
</feature>
<keyword evidence="4" id="KW-1185">Reference proteome</keyword>
<evidence type="ECO:0008006" key="5">
    <source>
        <dbReference type="Google" id="ProtNLM"/>
    </source>
</evidence>
<accession>A0A8J4Q2W5</accession>
<dbReference type="EMBL" id="AJWJ01000223">
    <property type="protein sequence ID" value="KAF2073151.1"/>
    <property type="molecule type" value="Genomic_DNA"/>
</dbReference>
<evidence type="ECO:0000256" key="2">
    <source>
        <dbReference type="SAM" id="MobiDB-lite"/>
    </source>
</evidence>
<dbReference type="Proteomes" id="UP000695562">
    <property type="component" value="Unassembled WGS sequence"/>
</dbReference>
<evidence type="ECO:0000256" key="1">
    <source>
        <dbReference type="ARBA" id="ARBA00022737"/>
    </source>
</evidence>
<dbReference type="Pfam" id="PF05725">
    <property type="entry name" value="FNIP"/>
    <property type="match status" value="3"/>
</dbReference>
<dbReference type="InterPro" id="IPR008615">
    <property type="entry name" value="FNIP"/>
</dbReference>
<organism evidence="3 4">
    <name type="scientific">Polysphondylium violaceum</name>
    <dbReference type="NCBI Taxonomy" id="133409"/>
    <lineage>
        <taxon>Eukaryota</taxon>
        <taxon>Amoebozoa</taxon>
        <taxon>Evosea</taxon>
        <taxon>Eumycetozoa</taxon>
        <taxon>Dictyostelia</taxon>
        <taxon>Dictyosteliales</taxon>
        <taxon>Dictyosteliaceae</taxon>
        <taxon>Polysphondylium</taxon>
    </lineage>
</organism>
<feature type="compositionally biased region" description="Low complexity" evidence="2">
    <location>
        <begin position="1"/>
        <end position="19"/>
    </location>
</feature>
<evidence type="ECO:0000313" key="4">
    <source>
        <dbReference type="Proteomes" id="UP000695562"/>
    </source>
</evidence>
<dbReference type="InterPro" id="IPR051251">
    <property type="entry name" value="STK_FNIP-Repeat"/>
</dbReference>
<reference evidence="3" key="1">
    <citation type="submission" date="2020-01" db="EMBL/GenBank/DDBJ databases">
        <title>Development of genomics and gene disruption for Polysphondylium violaceum indicates a role for the polyketide synthase stlB in stalk morphogenesis.</title>
        <authorList>
            <person name="Narita B."/>
            <person name="Kawabe Y."/>
            <person name="Kin K."/>
            <person name="Saito T."/>
            <person name="Gibbs R."/>
            <person name="Kuspa A."/>
            <person name="Muzny D."/>
            <person name="Queller D."/>
            <person name="Richards S."/>
            <person name="Strassman J."/>
            <person name="Sucgang R."/>
            <person name="Worley K."/>
            <person name="Schaap P."/>
        </authorList>
    </citation>
    <scope>NUCLEOTIDE SEQUENCE</scope>
    <source>
        <strain evidence="3">QSvi11</strain>
    </source>
</reference>
<gene>
    <name evidence="3" type="ORF">CYY_005540</name>
</gene>
<name>A0A8J4Q2W5_9MYCE</name>
<comment type="caution">
    <text evidence="3">The sequence shown here is derived from an EMBL/GenBank/DDBJ whole genome shotgun (WGS) entry which is preliminary data.</text>
</comment>
<dbReference type="SUPFAM" id="SSF52058">
    <property type="entry name" value="L domain-like"/>
    <property type="match status" value="1"/>
</dbReference>
<dbReference type="PANTHER" id="PTHR32134:SF92">
    <property type="entry name" value="FNIP REPEAT-CONTAINING PROTEIN"/>
    <property type="match status" value="1"/>
</dbReference>
<evidence type="ECO:0000313" key="3">
    <source>
        <dbReference type="EMBL" id="KAF2073151.1"/>
    </source>
</evidence>
<feature type="region of interest" description="Disordered" evidence="2">
    <location>
        <begin position="671"/>
        <end position="692"/>
    </location>
</feature>